<dbReference type="Gene3D" id="3.40.50.11900">
    <property type="match status" value="1"/>
</dbReference>
<dbReference type="Proteomes" id="UP000070456">
    <property type="component" value="Unassembled WGS sequence"/>
</dbReference>
<keyword evidence="3" id="KW-0411">Iron-sulfur</keyword>
<proteinExistence type="inferred from homology"/>
<dbReference type="AlphaFoldDB" id="A0A140L7I1"/>
<comment type="cofactor">
    <cofactor evidence="1">
        <name>[4Fe-4S] cluster</name>
        <dbReference type="ChEBI" id="CHEBI:49883"/>
    </cofactor>
</comment>
<dbReference type="STRING" id="520762.AN619_10370"/>
<dbReference type="GO" id="GO:0016836">
    <property type="term" value="F:hydro-lyase activity"/>
    <property type="evidence" value="ECO:0007669"/>
    <property type="project" value="UniProtKB-ARBA"/>
</dbReference>
<evidence type="ECO:0000256" key="1">
    <source>
        <dbReference type="ARBA" id="ARBA00001966"/>
    </source>
</evidence>
<comment type="similarity">
    <text evidence="2">Belongs to the FldB/FldC dehydratase alpha/beta subunit family.</text>
</comment>
<dbReference type="EMBL" id="LOEE01000027">
    <property type="protein sequence ID" value="KXG76506.1"/>
    <property type="molecule type" value="Genomic_DNA"/>
</dbReference>
<dbReference type="NCBIfam" id="NF040772">
    <property type="entry name" value="double_cubane"/>
    <property type="match status" value="1"/>
</dbReference>
<comment type="caution">
    <text evidence="4">The sequence shown here is derived from an EMBL/GenBank/DDBJ whole genome shotgun (WGS) entry which is preliminary data.</text>
</comment>
<evidence type="ECO:0000256" key="3">
    <source>
        <dbReference type="ARBA" id="ARBA00023014"/>
    </source>
</evidence>
<evidence type="ECO:0000313" key="5">
    <source>
        <dbReference type="Proteomes" id="UP000070456"/>
    </source>
</evidence>
<keyword evidence="4" id="KW-0456">Lyase</keyword>
<evidence type="ECO:0000313" key="4">
    <source>
        <dbReference type="EMBL" id="KXG76506.1"/>
    </source>
</evidence>
<dbReference type="PATRIC" id="fig|520762.4.peg.1159"/>
<accession>A0A140L7I1</accession>
<reference evidence="4 5" key="1">
    <citation type="submission" date="2015-12" db="EMBL/GenBank/DDBJ databases">
        <title>Draft genome sequence of the thermoanaerobe Thermotalea metallivorans, an isolate from the runoff channel of the Great Artesian Basin, Australia.</title>
        <authorList>
            <person name="Patel B.K."/>
        </authorList>
    </citation>
    <scope>NUCLEOTIDE SEQUENCE [LARGE SCALE GENOMIC DNA]</scope>
    <source>
        <strain evidence="4 5">B2-1</strain>
    </source>
</reference>
<dbReference type="RefSeq" id="WP_068555421.1">
    <property type="nucleotide sequence ID" value="NZ_LOEE01000027.1"/>
</dbReference>
<dbReference type="PANTHER" id="PTHR30548:SF1">
    <property type="entry name" value="DEHYDRATASE SUBUNIT MJ0007-RELATED"/>
    <property type="match status" value="1"/>
</dbReference>
<organism evidence="4 5">
    <name type="scientific">Thermotalea metallivorans</name>
    <dbReference type="NCBI Taxonomy" id="520762"/>
    <lineage>
        <taxon>Bacteria</taxon>
        <taxon>Bacillati</taxon>
        <taxon>Bacillota</taxon>
        <taxon>Clostridia</taxon>
        <taxon>Peptostreptococcales</taxon>
        <taxon>Thermotaleaceae</taxon>
        <taxon>Thermotalea</taxon>
    </lineage>
</organism>
<dbReference type="Gene3D" id="1.20.1270.370">
    <property type="match status" value="1"/>
</dbReference>
<protein>
    <submittedName>
        <fullName evidence="4">R-phenyllactate dehydratase beta subunit</fullName>
        <ecNumber evidence="4">4.2.1.-</ecNumber>
    </submittedName>
</protein>
<dbReference type="PANTHER" id="PTHR30548">
    <property type="entry name" value="2-HYDROXYGLUTARYL-COA DEHYDRATASE, D-COMPONENT-RELATED"/>
    <property type="match status" value="1"/>
</dbReference>
<dbReference type="OrthoDB" id="9810278at2"/>
<keyword evidence="3" id="KW-0479">Metal-binding</keyword>
<evidence type="ECO:0000256" key="2">
    <source>
        <dbReference type="ARBA" id="ARBA00005806"/>
    </source>
</evidence>
<name>A0A140L7I1_9FIRM</name>
<dbReference type="EC" id="4.2.1.-" evidence="4"/>
<dbReference type="Pfam" id="PF06050">
    <property type="entry name" value="HGD-D"/>
    <property type="match status" value="1"/>
</dbReference>
<keyword evidence="3" id="KW-0408">Iron</keyword>
<dbReference type="Gene3D" id="3.40.50.11890">
    <property type="match status" value="1"/>
</dbReference>
<dbReference type="GO" id="GO:0051536">
    <property type="term" value="F:iron-sulfur cluster binding"/>
    <property type="evidence" value="ECO:0007669"/>
    <property type="project" value="UniProtKB-KW"/>
</dbReference>
<dbReference type="InterPro" id="IPR047678">
    <property type="entry name" value="YjiM-like"/>
</dbReference>
<dbReference type="InterPro" id="IPR010327">
    <property type="entry name" value="FldB/FldC_alpha/beta"/>
</dbReference>
<gene>
    <name evidence="4" type="primary">fldC</name>
    <name evidence="4" type="ORF">AN619_10370</name>
</gene>
<sequence>MGDYRDLWQSLDMDLEKHDQLCAVLPEFYGDIYLSQENRPEGMNYFNFVISEIHGLRVQELAEHRKQGGKVLGSFCVFVPDEMIVAADAIGVGLCGGSDFWIPDGERVLPRNMCPLIKASVGAKLSGTCPYFQSVDLLVGETTCDGKKKAWEILEGYVPMHVMDLPQMKRKKDYLHWMDELWLFKEKIEKLTGNEITEEKLAKGIQRINQKRAVLQRLYNTRKAENLPISGKDVLLITQIAFYDDPERFTAKVAELCEELEDRIAKGIGVFKEGTPRILVTGTPMAIPNWKLHHMIETSGGAVVCEETCTGTRYFENLVKEEGNTLEEQIRGLADRYLGINCACFTPNKGRIDDIIRLYKEYRADGVVYYSLPFCHTYALEYKKVKEALDQAGIPVIMVESDYSLQDAGQIKTRLEAFFEMLEISKAKKEVAATE</sequence>
<keyword evidence="5" id="KW-1185">Reference proteome</keyword>